<evidence type="ECO:0000313" key="2">
    <source>
        <dbReference type="Proteomes" id="UP001164250"/>
    </source>
</evidence>
<protein>
    <submittedName>
        <fullName evidence="1">Uncharacterized protein</fullName>
    </submittedName>
</protein>
<sequence>MCNLLICFPILSCSFHSSVSLILRTQITHHHHPPFMIFNPFLSLSLSLSLFFFYSDPH</sequence>
<name>A0ACC1BHE9_9ROSI</name>
<reference evidence="2" key="1">
    <citation type="journal article" date="2023" name="G3 (Bethesda)">
        <title>Genome assembly and association tests identify interacting loci associated with vigor, precocity, and sex in interspecific pistachio rootstocks.</title>
        <authorList>
            <person name="Palmer W."/>
            <person name="Jacygrad E."/>
            <person name="Sagayaradj S."/>
            <person name="Cavanaugh K."/>
            <person name="Han R."/>
            <person name="Bertier L."/>
            <person name="Beede B."/>
            <person name="Kafkas S."/>
            <person name="Golino D."/>
            <person name="Preece J."/>
            <person name="Michelmore R."/>
        </authorList>
    </citation>
    <scope>NUCLEOTIDE SEQUENCE [LARGE SCALE GENOMIC DNA]</scope>
</reference>
<proteinExistence type="predicted"/>
<keyword evidence="2" id="KW-1185">Reference proteome</keyword>
<dbReference type="Proteomes" id="UP001164250">
    <property type="component" value="Chromosome 5"/>
</dbReference>
<comment type="caution">
    <text evidence="1">The sequence shown here is derived from an EMBL/GenBank/DDBJ whole genome shotgun (WGS) entry which is preliminary data.</text>
</comment>
<organism evidence="1 2">
    <name type="scientific">Pistacia atlantica</name>
    <dbReference type="NCBI Taxonomy" id="434234"/>
    <lineage>
        <taxon>Eukaryota</taxon>
        <taxon>Viridiplantae</taxon>
        <taxon>Streptophyta</taxon>
        <taxon>Embryophyta</taxon>
        <taxon>Tracheophyta</taxon>
        <taxon>Spermatophyta</taxon>
        <taxon>Magnoliopsida</taxon>
        <taxon>eudicotyledons</taxon>
        <taxon>Gunneridae</taxon>
        <taxon>Pentapetalae</taxon>
        <taxon>rosids</taxon>
        <taxon>malvids</taxon>
        <taxon>Sapindales</taxon>
        <taxon>Anacardiaceae</taxon>
        <taxon>Pistacia</taxon>
    </lineage>
</organism>
<gene>
    <name evidence="1" type="ORF">Patl1_28217</name>
</gene>
<evidence type="ECO:0000313" key="1">
    <source>
        <dbReference type="EMBL" id="KAJ0098252.1"/>
    </source>
</evidence>
<accession>A0ACC1BHE9</accession>
<dbReference type="EMBL" id="CM047901">
    <property type="protein sequence ID" value="KAJ0098252.1"/>
    <property type="molecule type" value="Genomic_DNA"/>
</dbReference>